<name>A0A1U7NUE9_9DEIO</name>
<dbReference type="SMART" id="SM00304">
    <property type="entry name" value="HAMP"/>
    <property type="match status" value="1"/>
</dbReference>
<keyword evidence="5" id="KW-1185">Reference proteome</keyword>
<gene>
    <name evidence="4" type="ORF">BOO71_0011656</name>
</gene>
<keyword evidence="2" id="KW-1133">Transmembrane helix</keyword>
<evidence type="ECO:0000313" key="4">
    <source>
        <dbReference type="EMBL" id="OLV16535.1"/>
    </source>
</evidence>
<feature type="transmembrane region" description="Helical" evidence="2">
    <location>
        <begin position="251"/>
        <end position="272"/>
    </location>
</feature>
<dbReference type="EMBL" id="MSTI01000138">
    <property type="protein sequence ID" value="OLV16535.1"/>
    <property type="molecule type" value="Genomic_DNA"/>
</dbReference>
<dbReference type="AlphaFoldDB" id="A0A1U7NUE9"/>
<dbReference type="Proteomes" id="UP000186607">
    <property type="component" value="Unassembled WGS sequence"/>
</dbReference>
<keyword evidence="1" id="KW-0175">Coiled coil</keyword>
<feature type="coiled-coil region" evidence="1">
    <location>
        <begin position="464"/>
        <end position="491"/>
    </location>
</feature>
<dbReference type="GO" id="GO:0007165">
    <property type="term" value="P:signal transduction"/>
    <property type="evidence" value="ECO:0007669"/>
    <property type="project" value="InterPro"/>
</dbReference>
<evidence type="ECO:0000259" key="3">
    <source>
        <dbReference type="PROSITE" id="PS50885"/>
    </source>
</evidence>
<keyword evidence="2" id="KW-0472">Membrane</keyword>
<reference evidence="4 5" key="1">
    <citation type="submission" date="2017-01" db="EMBL/GenBank/DDBJ databases">
        <title>Genome Analysis of Deinococcus marmoris KOPRI26562.</title>
        <authorList>
            <person name="Kim J.H."/>
            <person name="Oh H.-M."/>
        </authorList>
    </citation>
    <scope>NUCLEOTIDE SEQUENCE [LARGE SCALE GENOMIC DNA]</scope>
    <source>
        <strain evidence="4 5">KOPRI26562</strain>
    </source>
</reference>
<dbReference type="Pfam" id="PF00672">
    <property type="entry name" value="HAMP"/>
    <property type="match status" value="1"/>
</dbReference>
<dbReference type="CDD" id="cd06225">
    <property type="entry name" value="HAMP"/>
    <property type="match status" value="1"/>
</dbReference>
<dbReference type="OrthoDB" id="61172at2"/>
<organism evidence="4 5">
    <name type="scientific">Deinococcus marmoris</name>
    <dbReference type="NCBI Taxonomy" id="249408"/>
    <lineage>
        <taxon>Bacteria</taxon>
        <taxon>Thermotogati</taxon>
        <taxon>Deinococcota</taxon>
        <taxon>Deinococci</taxon>
        <taxon>Deinococcales</taxon>
        <taxon>Deinococcaceae</taxon>
        <taxon>Deinococcus</taxon>
    </lineage>
</organism>
<feature type="domain" description="HAMP" evidence="3">
    <location>
        <begin position="431"/>
        <end position="483"/>
    </location>
</feature>
<dbReference type="InterPro" id="IPR003660">
    <property type="entry name" value="HAMP_dom"/>
</dbReference>
<dbReference type="Gene3D" id="6.10.340.10">
    <property type="match status" value="1"/>
</dbReference>
<dbReference type="PANTHER" id="PTHR32089">
    <property type="entry name" value="METHYL-ACCEPTING CHEMOTAXIS PROTEIN MCPB"/>
    <property type="match status" value="1"/>
</dbReference>
<feature type="transmembrane region" description="Helical" evidence="2">
    <location>
        <begin position="407"/>
        <end position="426"/>
    </location>
</feature>
<proteinExistence type="predicted"/>
<dbReference type="SUPFAM" id="SSF158472">
    <property type="entry name" value="HAMP domain-like"/>
    <property type="match status" value="1"/>
</dbReference>
<dbReference type="PROSITE" id="PS50885">
    <property type="entry name" value="HAMP"/>
    <property type="match status" value="1"/>
</dbReference>
<accession>A0A1U7NUE9</accession>
<dbReference type="GO" id="GO:0016020">
    <property type="term" value="C:membrane"/>
    <property type="evidence" value="ECO:0007669"/>
    <property type="project" value="InterPro"/>
</dbReference>
<evidence type="ECO:0000256" key="2">
    <source>
        <dbReference type="SAM" id="Phobius"/>
    </source>
</evidence>
<dbReference type="PANTHER" id="PTHR32089:SF120">
    <property type="entry name" value="METHYL-ACCEPTING CHEMOTAXIS PROTEIN TLPQ"/>
    <property type="match status" value="1"/>
</dbReference>
<evidence type="ECO:0000256" key="1">
    <source>
        <dbReference type="SAM" id="Coils"/>
    </source>
</evidence>
<comment type="caution">
    <text evidence="4">The sequence shown here is derived from an EMBL/GenBank/DDBJ whole genome shotgun (WGS) entry which is preliminary data.</text>
</comment>
<keyword evidence="2" id="KW-0812">Transmembrane</keyword>
<dbReference type="RefSeq" id="WP_075835350.1">
    <property type="nucleotide sequence ID" value="NZ_MSTI01000138.1"/>
</dbReference>
<protein>
    <recommendedName>
        <fullName evidence="3">HAMP domain-containing protein</fullName>
    </recommendedName>
</protein>
<dbReference type="STRING" id="249408.BOO71_0011656"/>
<sequence>MKYTVTIQQPVQAERRRALEQQLAERFSLSAEQAVRLSGRRTGRLMKPTSRARAELLLDVFQLAGAAVALEEVQEETQMINEPFQGLAPSPATPFARNDAPDEAFLASPMTAPAWPGSPESTSASPFGNSSAVVTNDPFSPAAFGGSSASFSGGTAVASPLTSMDTALGQTFGGAGLTAAAPLSDTPPSDVWSDFTGALTMTDATALPPALPFGMGSATTMVPVVLPAGTGEVEPKGPRRSLTRQLTLGTLAPLALSSAVTLGVLALVLPAVQRQAAQEQARTLAAAVGANLGSGAQLSAQLGALAATPGVGFVRAELPGGQTTLRAQGTGVSSQNRELSAWLGNHPNGGTLKLGGTQYVIAQATFRKNAAGKAEVMPAGAAQDTPVLRQVVVGVPNTQATSALRNALLLVLLAALLGLALGGWLASRAARQITQPIERLVKAADAISMGDLSRPVHADQNDEIGDLSQALERMRQSLEAAMERLRRRRKT</sequence>
<evidence type="ECO:0000313" key="5">
    <source>
        <dbReference type="Proteomes" id="UP000186607"/>
    </source>
</evidence>